<feature type="transmembrane region" description="Helical" evidence="1">
    <location>
        <begin position="67"/>
        <end position="86"/>
    </location>
</feature>
<evidence type="ECO:0000313" key="3">
    <source>
        <dbReference type="EMBL" id="BFO76218.1"/>
    </source>
</evidence>
<keyword evidence="1" id="KW-0812">Transmembrane</keyword>
<dbReference type="Pfam" id="PF14903">
    <property type="entry name" value="WG_beta_rep"/>
    <property type="match status" value="7"/>
</dbReference>
<proteinExistence type="predicted"/>
<reference evidence="3" key="1">
    <citation type="submission" date="2024-07" db="EMBL/GenBank/DDBJ databases">
        <title>Complete genome sequence of Prevotella sp. YM-2024 GTC17259.</title>
        <authorList>
            <person name="Hayashi M."/>
            <person name="Muto Y."/>
            <person name="Tanaka K."/>
            <person name="Niwa H."/>
        </authorList>
    </citation>
    <scope>NUCLEOTIDE SEQUENCE</scope>
    <source>
        <strain evidence="3">GTC17259</strain>
    </source>
</reference>
<evidence type="ECO:0000256" key="1">
    <source>
        <dbReference type="SAM" id="Phobius"/>
    </source>
</evidence>
<feature type="domain" description="Zinc-ribbon" evidence="2">
    <location>
        <begin position="2"/>
        <end position="24"/>
    </location>
</feature>
<dbReference type="PANTHER" id="PTHR37841">
    <property type="entry name" value="GLR2918 PROTEIN"/>
    <property type="match status" value="1"/>
</dbReference>
<keyword evidence="1" id="KW-1133">Transmembrane helix</keyword>
<dbReference type="Pfam" id="PF13240">
    <property type="entry name" value="Zn_Ribbon_1"/>
    <property type="match status" value="1"/>
</dbReference>
<name>A0AB33J2Q0_9BACT</name>
<accession>A0AB33J2Q0</accession>
<organism evidence="3">
    <name type="scientific">Prevotella sp. GTC17259</name>
    <dbReference type="NCBI Taxonomy" id="3236795"/>
    <lineage>
        <taxon>Bacteria</taxon>
        <taxon>Pseudomonadati</taxon>
        <taxon>Bacteroidota</taxon>
        <taxon>Bacteroidia</taxon>
        <taxon>Bacteroidales</taxon>
        <taxon>Prevotellaceae</taxon>
        <taxon>Prevotella</taxon>
    </lineage>
</organism>
<evidence type="ECO:0000259" key="2">
    <source>
        <dbReference type="Pfam" id="PF13240"/>
    </source>
</evidence>
<gene>
    <name evidence="3" type="ORF">GTC17259_12680</name>
</gene>
<dbReference type="AlphaFoldDB" id="A0AB33J2Q0"/>
<keyword evidence="1" id="KW-0472">Membrane</keyword>
<dbReference type="EMBL" id="AP035787">
    <property type="protein sequence ID" value="BFO76218.1"/>
    <property type="molecule type" value="Genomic_DNA"/>
</dbReference>
<dbReference type="InterPro" id="IPR026870">
    <property type="entry name" value="Zinc_ribbon_dom"/>
</dbReference>
<dbReference type="PANTHER" id="PTHR37841:SF1">
    <property type="entry name" value="DUF3298 DOMAIN-CONTAINING PROTEIN"/>
    <property type="match status" value="1"/>
</dbReference>
<dbReference type="InterPro" id="IPR032774">
    <property type="entry name" value="WG_beta_rep"/>
</dbReference>
<protein>
    <recommendedName>
        <fullName evidence="2">Zinc-ribbon domain-containing protein</fullName>
    </recommendedName>
</protein>
<sequence>MYCKYCGKYIDKDSSFCRYCGKPLHANLDITDNISAIKEKCAPKIKDIMVEDTNKVQMRVTQKKKCVIFFFILLLLLLICGLWGIFGRKKIADISINQVSQELTAATKKYDRLYEFHEGLARVCKGKKYGFIDKLGNEIISCKYDDAKDYDKGISVVTLGDKKGAINRQGNMVIPCKYDNINLCKDDSLAAAFINETSGFIDLEGNVVVPFDYEYCGTFSEGLADVCKNGLIGFVDKNGRLVIPCKYENLYNDCGFSEELVGVSIDGGEDGVVDDKWGYIDKTGKIVIPFQTGLTGSPFSSGLSMRYRGGLTFSHDKKGFPVMHKTAFEGAFIYKNGKQATDFFETQNIEGFRKEYCTIKDKNGWEGLVNTRGEFTIPCKYSFIGNGFDDKYVLIGINNKYGFANKATGQIVIPPIYEIDYSGWSFNEGLIPVKKDGKYGYINEHNQIVIPFNYDDAFEFSEGFAVVQRYGKYGYVDRFGHDTFN</sequence>